<reference evidence="1" key="1">
    <citation type="submission" date="2020-10" db="EMBL/GenBank/DDBJ databases">
        <title>Phylogeny of dyella-like bacteria.</title>
        <authorList>
            <person name="Fu J."/>
        </authorList>
    </citation>
    <scope>NUCLEOTIDE SEQUENCE</scope>
    <source>
        <strain evidence="1">DHON07</strain>
    </source>
</reference>
<name>A0ABS2KH57_9GAMM</name>
<organism evidence="1 2">
    <name type="scientific">Dyella mobilis</name>
    <dbReference type="NCBI Taxonomy" id="1849582"/>
    <lineage>
        <taxon>Bacteria</taxon>
        <taxon>Pseudomonadati</taxon>
        <taxon>Pseudomonadota</taxon>
        <taxon>Gammaproteobacteria</taxon>
        <taxon>Lysobacterales</taxon>
        <taxon>Rhodanobacteraceae</taxon>
        <taxon>Dyella</taxon>
    </lineage>
</organism>
<accession>A0ABS2KH57</accession>
<evidence type="ECO:0000313" key="2">
    <source>
        <dbReference type="Proteomes" id="UP001430193"/>
    </source>
</evidence>
<proteinExistence type="predicted"/>
<sequence length="194" mass="20619">MHAAPVSMGWRHALIVGGTGMLAGASRFIAARTQTTSLLARTQASLSSLRQSLPAHLDVATTAVDYRSAQAFSEAIRIRVEAAGAPDVVLAWIHAEHAAQALAAQLASYGSTLRFFHVLGSASASPAASLLRRRMHYDALPGLSYHQIVLGFICDERGSRWLCDDEIAQGTIQAVSAGAPKHVVGVVEPWEARP</sequence>
<dbReference type="EMBL" id="JADIKF010000039">
    <property type="protein sequence ID" value="MBM7130503.1"/>
    <property type="molecule type" value="Genomic_DNA"/>
</dbReference>
<dbReference type="Proteomes" id="UP001430193">
    <property type="component" value="Unassembled WGS sequence"/>
</dbReference>
<evidence type="ECO:0008006" key="3">
    <source>
        <dbReference type="Google" id="ProtNLM"/>
    </source>
</evidence>
<evidence type="ECO:0000313" key="1">
    <source>
        <dbReference type="EMBL" id="MBM7130503.1"/>
    </source>
</evidence>
<keyword evidence="2" id="KW-1185">Reference proteome</keyword>
<gene>
    <name evidence="1" type="ORF">ISS99_13280</name>
</gene>
<protein>
    <recommendedName>
        <fullName evidence="3">Short chain dehydrogenase</fullName>
    </recommendedName>
</protein>
<dbReference type="RefSeq" id="WP_204632071.1">
    <property type="nucleotide sequence ID" value="NZ_BSOC01000002.1"/>
</dbReference>
<comment type="caution">
    <text evidence="1">The sequence shown here is derived from an EMBL/GenBank/DDBJ whole genome shotgun (WGS) entry which is preliminary data.</text>
</comment>